<feature type="domain" description="Leucine-binding protein" evidence="4">
    <location>
        <begin position="35"/>
        <end position="370"/>
    </location>
</feature>
<dbReference type="EMBL" id="JAJNCT010000005">
    <property type="protein sequence ID" value="MCD2164370.1"/>
    <property type="molecule type" value="Genomic_DNA"/>
</dbReference>
<protein>
    <submittedName>
        <fullName evidence="5">ABC transporter substrate-binding protein</fullName>
    </submittedName>
</protein>
<dbReference type="AlphaFoldDB" id="A0AAW4XTD1"/>
<dbReference type="SUPFAM" id="SSF53822">
    <property type="entry name" value="Periplasmic binding protein-like I"/>
    <property type="match status" value="1"/>
</dbReference>
<evidence type="ECO:0000256" key="2">
    <source>
        <dbReference type="ARBA" id="ARBA00022729"/>
    </source>
</evidence>
<accession>A0AAW4XTD1</accession>
<feature type="chain" id="PRO_5043789619" evidence="3">
    <location>
        <begin position="31"/>
        <end position="406"/>
    </location>
</feature>
<organism evidence="5 6">
    <name type="scientific">Comamonas koreensis</name>
    <dbReference type="NCBI Taxonomy" id="160825"/>
    <lineage>
        <taxon>Bacteria</taxon>
        <taxon>Pseudomonadati</taxon>
        <taxon>Pseudomonadota</taxon>
        <taxon>Betaproteobacteria</taxon>
        <taxon>Burkholderiales</taxon>
        <taxon>Comamonadaceae</taxon>
        <taxon>Comamonas</taxon>
    </lineage>
</organism>
<dbReference type="Proteomes" id="UP001199260">
    <property type="component" value="Unassembled WGS sequence"/>
</dbReference>
<comment type="caution">
    <text evidence="5">The sequence shown here is derived from an EMBL/GenBank/DDBJ whole genome shotgun (WGS) entry which is preliminary data.</text>
</comment>
<keyword evidence="6" id="KW-1185">Reference proteome</keyword>
<dbReference type="InterPro" id="IPR028081">
    <property type="entry name" value="Leu-bd"/>
</dbReference>
<keyword evidence="2 3" id="KW-0732">Signal</keyword>
<gene>
    <name evidence="5" type="ORF">LPW39_04400</name>
</gene>
<proteinExistence type="inferred from homology"/>
<sequence>MPQPFSQRRRAHALSACALACSTIAGIAHAQAPAPVRLGFLTDMSSQYSDGDGKGGVTAIQMAIEDFGGKLLGRPIELLSADHQNKADIASTKSREWVDTQDVQLLIAGTNTATALAMGQVANEKKRVLLINGAYSSNLTGSQCSPYWVHYNSDTTAIARGAGRAVSEQGAKTWALLVADYTFGHTLEADVTQVVQAQGGQIVKSVRAPFHANDFSSYLVQVQASKAEILGLANAGGDFMNSLKAAREFGVTPKMKPVALMVFANEVESLGLKLAGGLMFTDSWYWDRSPEARAWTDRYYARTKKMPTSLQASDYSSAMSYFKAVEKAQSLDADKVMQTLKSMPLNDMFGKGKIEPNGRYVHDMYLLQVKTPEESKGKHDAFKLIKALPGDTLFASKQEAQCPIWK</sequence>
<reference evidence="5 6" key="1">
    <citation type="submission" date="2021-11" db="EMBL/GenBank/DDBJ databases">
        <title>Genome sequence.</title>
        <authorList>
            <person name="Sun Q."/>
        </authorList>
    </citation>
    <scope>NUCLEOTIDE SEQUENCE [LARGE SCALE GENOMIC DNA]</scope>
    <source>
        <strain evidence="5 6">KCTC 12005</strain>
    </source>
</reference>
<comment type="similarity">
    <text evidence="1">Belongs to the leucine-binding protein family.</text>
</comment>
<evidence type="ECO:0000256" key="1">
    <source>
        <dbReference type="ARBA" id="ARBA00010062"/>
    </source>
</evidence>
<evidence type="ECO:0000313" key="6">
    <source>
        <dbReference type="Proteomes" id="UP001199260"/>
    </source>
</evidence>
<dbReference type="Pfam" id="PF13458">
    <property type="entry name" value="Peripla_BP_6"/>
    <property type="match status" value="1"/>
</dbReference>
<dbReference type="InterPro" id="IPR051010">
    <property type="entry name" value="BCAA_transport"/>
</dbReference>
<dbReference type="InterPro" id="IPR028082">
    <property type="entry name" value="Peripla_BP_I"/>
</dbReference>
<feature type="signal peptide" evidence="3">
    <location>
        <begin position="1"/>
        <end position="30"/>
    </location>
</feature>
<dbReference type="PANTHER" id="PTHR30483:SF6">
    <property type="entry name" value="PERIPLASMIC BINDING PROTEIN OF ABC TRANSPORTER FOR NATURAL AMINO ACIDS"/>
    <property type="match status" value="1"/>
</dbReference>
<dbReference type="CDD" id="cd06327">
    <property type="entry name" value="PBP1_SBP-like"/>
    <property type="match status" value="1"/>
</dbReference>
<evidence type="ECO:0000256" key="3">
    <source>
        <dbReference type="SAM" id="SignalP"/>
    </source>
</evidence>
<dbReference type="Gene3D" id="3.40.50.2300">
    <property type="match status" value="2"/>
</dbReference>
<evidence type="ECO:0000259" key="4">
    <source>
        <dbReference type="Pfam" id="PF13458"/>
    </source>
</evidence>
<name>A0AAW4XTD1_9BURK</name>
<dbReference type="PANTHER" id="PTHR30483">
    <property type="entry name" value="LEUCINE-SPECIFIC-BINDING PROTEIN"/>
    <property type="match status" value="1"/>
</dbReference>
<dbReference type="RefSeq" id="WP_230771648.1">
    <property type="nucleotide sequence ID" value="NZ_JAJNCT010000005.1"/>
</dbReference>
<evidence type="ECO:0000313" key="5">
    <source>
        <dbReference type="EMBL" id="MCD2164370.1"/>
    </source>
</evidence>